<name>A0ABS5FVK5_9BRAD</name>
<evidence type="ECO:0000256" key="1">
    <source>
        <dbReference type="ARBA" id="ARBA00022801"/>
    </source>
</evidence>
<dbReference type="PROSITE" id="PS50263">
    <property type="entry name" value="CN_HYDROLASE"/>
    <property type="match status" value="1"/>
</dbReference>
<evidence type="ECO:0000313" key="4">
    <source>
        <dbReference type="Proteomes" id="UP001315278"/>
    </source>
</evidence>
<sequence>MVRILRAAAAQMGPTQKADTRAHTLDRMLRLLEEAAGRGATLVVFPELAFTTFFPRWLLEGEALDRYFEHGMPNPAVAPLFDRARALRVGFYVGYAELTADGRRYNCAILVDRDGDIVGRYRKVHLPGSVEPRPGARYQQLEKRYFEYGDLGFPAFRAGLAWEHAIMGMMICNDRRWPESWRVLGLQGVELVCIGYNSAAYDPNGGTTEDAALRTFHSTLVTQANAYMNATWAISVAKAGEEDGSGLIGGSCIVDPNGRIVAQAETLADEVVVADVDLDLCRQGKDKMFNFAAHRRPEQYRVITERAGVIEPAILDAD</sequence>
<evidence type="ECO:0000259" key="2">
    <source>
        <dbReference type="PROSITE" id="PS50263"/>
    </source>
</evidence>
<dbReference type="InterPro" id="IPR003010">
    <property type="entry name" value="C-N_Hydrolase"/>
</dbReference>
<keyword evidence="4" id="KW-1185">Reference proteome</keyword>
<proteinExistence type="predicted"/>
<reference evidence="4" key="1">
    <citation type="journal article" date="2021" name="ISME J.">
        <title>Evolutionary origin and ecological implication of a unique nif island in free-living Bradyrhizobium lineages.</title>
        <authorList>
            <person name="Tao J."/>
        </authorList>
    </citation>
    <scope>NUCLEOTIDE SEQUENCE [LARGE SCALE GENOMIC DNA]</scope>
    <source>
        <strain evidence="4">SZCCT0434</strain>
    </source>
</reference>
<dbReference type="PANTHER" id="PTHR43674:SF12">
    <property type="entry name" value="NITRILASE C965.09-RELATED"/>
    <property type="match status" value="1"/>
</dbReference>
<gene>
    <name evidence="3" type="ORF">JQ615_36125</name>
</gene>
<dbReference type="SUPFAM" id="SSF56317">
    <property type="entry name" value="Carbon-nitrogen hydrolase"/>
    <property type="match status" value="1"/>
</dbReference>
<dbReference type="PANTHER" id="PTHR43674">
    <property type="entry name" value="NITRILASE C965.09-RELATED"/>
    <property type="match status" value="1"/>
</dbReference>
<feature type="domain" description="CN hydrolase" evidence="2">
    <location>
        <begin position="5"/>
        <end position="278"/>
    </location>
</feature>
<dbReference type="InterPro" id="IPR036526">
    <property type="entry name" value="C-N_Hydrolase_sf"/>
</dbReference>
<dbReference type="CDD" id="cd07569">
    <property type="entry name" value="DCase"/>
    <property type="match status" value="1"/>
</dbReference>
<organism evidence="3 4">
    <name type="scientific">Bradyrhizobium jicamae</name>
    <dbReference type="NCBI Taxonomy" id="280332"/>
    <lineage>
        <taxon>Bacteria</taxon>
        <taxon>Pseudomonadati</taxon>
        <taxon>Pseudomonadota</taxon>
        <taxon>Alphaproteobacteria</taxon>
        <taxon>Hyphomicrobiales</taxon>
        <taxon>Nitrobacteraceae</taxon>
        <taxon>Bradyrhizobium</taxon>
    </lineage>
</organism>
<protein>
    <submittedName>
        <fullName evidence="3">N-carbamoyl-D-amino-acid hydrolase</fullName>
    </submittedName>
</protein>
<dbReference type="GO" id="GO:0016787">
    <property type="term" value="F:hydrolase activity"/>
    <property type="evidence" value="ECO:0007669"/>
    <property type="project" value="UniProtKB-KW"/>
</dbReference>
<dbReference type="RefSeq" id="WP_212495059.1">
    <property type="nucleotide sequence ID" value="NZ_JAFCJH010000062.1"/>
</dbReference>
<dbReference type="Proteomes" id="UP001315278">
    <property type="component" value="Unassembled WGS sequence"/>
</dbReference>
<dbReference type="EMBL" id="JAFCJH010000062">
    <property type="protein sequence ID" value="MBR0800803.1"/>
    <property type="molecule type" value="Genomic_DNA"/>
</dbReference>
<dbReference type="Pfam" id="PF00795">
    <property type="entry name" value="CN_hydrolase"/>
    <property type="match status" value="1"/>
</dbReference>
<comment type="caution">
    <text evidence="3">The sequence shown here is derived from an EMBL/GenBank/DDBJ whole genome shotgun (WGS) entry which is preliminary data.</text>
</comment>
<dbReference type="Gene3D" id="3.60.110.10">
    <property type="entry name" value="Carbon-nitrogen hydrolase"/>
    <property type="match status" value="1"/>
</dbReference>
<evidence type="ECO:0000313" key="3">
    <source>
        <dbReference type="EMBL" id="MBR0800803.1"/>
    </source>
</evidence>
<accession>A0ABS5FVK5</accession>
<dbReference type="InterPro" id="IPR050345">
    <property type="entry name" value="Aliph_Amidase/BUP"/>
</dbReference>
<keyword evidence="1 3" id="KW-0378">Hydrolase</keyword>